<keyword evidence="3" id="KW-0472">Membrane</keyword>
<evidence type="ECO:0000256" key="3">
    <source>
        <dbReference type="SAM" id="Phobius"/>
    </source>
</evidence>
<keyword evidence="3" id="KW-1133">Transmembrane helix</keyword>
<feature type="transmembrane region" description="Helical" evidence="3">
    <location>
        <begin position="311"/>
        <end position="340"/>
    </location>
</feature>
<feature type="non-terminal residue" evidence="4">
    <location>
        <position position="384"/>
    </location>
</feature>
<gene>
    <name evidence="4" type="ORF">X975_03177</name>
</gene>
<feature type="compositionally biased region" description="Low complexity" evidence="2">
    <location>
        <begin position="1"/>
        <end position="17"/>
    </location>
</feature>
<dbReference type="OrthoDB" id="6413952at2759"/>
<evidence type="ECO:0000313" key="5">
    <source>
        <dbReference type="Proteomes" id="UP000054359"/>
    </source>
</evidence>
<feature type="region of interest" description="Disordered" evidence="2">
    <location>
        <begin position="158"/>
        <end position="178"/>
    </location>
</feature>
<evidence type="ECO:0000256" key="2">
    <source>
        <dbReference type="SAM" id="MobiDB-lite"/>
    </source>
</evidence>
<keyword evidence="1" id="KW-0175">Coiled coil</keyword>
<dbReference type="OMA" id="WHYDSEK"/>
<evidence type="ECO:0000256" key="1">
    <source>
        <dbReference type="SAM" id="Coils"/>
    </source>
</evidence>
<keyword evidence="3" id="KW-0812">Transmembrane</keyword>
<dbReference type="EMBL" id="KK115000">
    <property type="protein sequence ID" value="KFM63921.1"/>
    <property type="molecule type" value="Genomic_DNA"/>
</dbReference>
<feature type="coiled-coil region" evidence="1">
    <location>
        <begin position="231"/>
        <end position="261"/>
    </location>
</feature>
<evidence type="ECO:0000313" key="4">
    <source>
        <dbReference type="EMBL" id="KFM63921.1"/>
    </source>
</evidence>
<keyword evidence="5" id="KW-1185">Reference proteome</keyword>
<name>A0A087TFN2_STEMI</name>
<accession>A0A087TFN2</accession>
<proteinExistence type="predicted"/>
<dbReference type="Proteomes" id="UP000054359">
    <property type="component" value="Unassembled WGS sequence"/>
</dbReference>
<dbReference type="AlphaFoldDB" id="A0A087TFN2"/>
<feature type="region of interest" description="Disordered" evidence="2">
    <location>
        <begin position="1"/>
        <end position="50"/>
    </location>
</feature>
<organism evidence="4 5">
    <name type="scientific">Stegodyphus mimosarum</name>
    <name type="common">African social velvet spider</name>
    <dbReference type="NCBI Taxonomy" id="407821"/>
    <lineage>
        <taxon>Eukaryota</taxon>
        <taxon>Metazoa</taxon>
        <taxon>Ecdysozoa</taxon>
        <taxon>Arthropoda</taxon>
        <taxon>Chelicerata</taxon>
        <taxon>Arachnida</taxon>
        <taxon>Araneae</taxon>
        <taxon>Araneomorphae</taxon>
        <taxon>Entelegynae</taxon>
        <taxon>Eresoidea</taxon>
        <taxon>Eresidae</taxon>
        <taxon>Stegodyphus</taxon>
    </lineage>
</organism>
<protein>
    <submittedName>
        <fullName evidence="4">Uncharacterized protein</fullName>
    </submittedName>
</protein>
<feature type="transmembrane region" description="Helical" evidence="3">
    <location>
        <begin position="280"/>
        <end position="305"/>
    </location>
</feature>
<sequence>MEDTSSASSDSDNALLSPKDRSRIGCSVATQTPEMPRHEMNLPDSSKPSPVTNNIDSSIMVYKLDPQKSISELEREAKNLAIPDVVVEYIKDSYHRQEDNENGVTNPAFEPQDLIVVRTPSSVSLREDINTENAMALSPLNKDTQRLYYSLPRTPKKLGNVSDAPVHSQPSTPKLTPRLLTAVDPSLSASSSSLGYPRSVPPSPNFGYRSLESETSAVYTIIAPVRYTVNGNDKERELELLAQLQAQLEREKATARKFEFNPAPVEVERKRQRLQCATDVCSTMFLIPGILIAIVTPISLIPMFLLPLSYYIPLIAVFILSGCASVISLAMSGLVGNVVWHYDSEKKRLRPRLHCGKGPLLHFWGNGFYPPKEDKRPLTQDKIV</sequence>
<reference evidence="4 5" key="1">
    <citation type="submission" date="2013-11" db="EMBL/GenBank/DDBJ databases">
        <title>Genome sequencing of Stegodyphus mimosarum.</title>
        <authorList>
            <person name="Bechsgaard J."/>
        </authorList>
    </citation>
    <scope>NUCLEOTIDE SEQUENCE [LARGE SCALE GENOMIC DNA]</scope>
</reference>